<evidence type="ECO:0000313" key="2">
    <source>
        <dbReference type="Proteomes" id="UP000472372"/>
    </source>
</evidence>
<reference evidence="1" key="1">
    <citation type="submission" date="2021-02" db="EMBL/GenBank/DDBJ databases">
        <authorList>
            <person name="Syme A R."/>
            <person name="Syme A R."/>
            <person name="Moolhuijzen P."/>
        </authorList>
    </citation>
    <scope>NUCLEOTIDE SEQUENCE</scope>
    <source>
        <strain evidence="1">W1-1</strain>
    </source>
</reference>
<accession>A0A6S6WHA2</accession>
<dbReference type="AlphaFoldDB" id="A0A6S6WHA2"/>
<proteinExistence type="predicted"/>
<evidence type="ECO:0000313" key="1">
    <source>
        <dbReference type="EMBL" id="CAE7220740.1"/>
    </source>
</evidence>
<gene>
    <name evidence="1" type="ORF">PTTW11_11361</name>
</gene>
<dbReference type="EMBL" id="HG992988">
    <property type="protein sequence ID" value="CAE7220740.1"/>
    <property type="molecule type" value="Genomic_DNA"/>
</dbReference>
<sequence length="131" mass="14508">MRPTVVPTFAALLASARALPSPQDEVKVIPPWKLEAEWCCAWVAGDYIGTRPNWCRDNGGVSLCCVPIFPWNGGADQRGACLNPSFPYRRALVVYNDNLNPVRERQSCSGYDGGLTWRQLGYGMCMRHGST</sequence>
<name>A0A6S6WHA2_9PLEO</name>
<organism evidence="1 2">
    <name type="scientific">Pyrenophora teres f. teres</name>
    <dbReference type="NCBI Taxonomy" id="97479"/>
    <lineage>
        <taxon>Eukaryota</taxon>
        <taxon>Fungi</taxon>
        <taxon>Dikarya</taxon>
        <taxon>Ascomycota</taxon>
        <taxon>Pezizomycotina</taxon>
        <taxon>Dothideomycetes</taxon>
        <taxon>Pleosporomycetidae</taxon>
        <taxon>Pleosporales</taxon>
        <taxon>Pleosporineae</taxon>
        <taxon>Pleosporaceae</taxon>
        <taxon>Pyrenophora</taxon>
    </lineage>
</organism>
<protein>
    <submittedName>
        <fullName evidence="1">Uncharacterized protein</fullName>
    </submittedName>
</protein>
<dbReference type="Proteomes" id="UP000472372">
    <property type="component" value="Chromosome 12"/>
</dbReference>